<evidence type="ECO:0000256" key="7">
    <source>
        <dbReference type="ARBA" id="ARBA00078423"/>
    </source>
</evidence>
<proteinExistence type="inferred from homology"/>
<evidence type="ECO:0000256" key="2">
    <source>
        <dbReference type="ARBA" id="ARBA00010304"/>
    </source>
</evidence>
<organism evidence="9 10">
    <name type="scientific">Ramazzottius varieornatus</name>
    <name type="common">Water bear</name>
    <name type="synonym">Tardigrade</name>
    <dbReference type="NCBI Taxonomy" id="947166"/>
    <lineage>
        <taxon>Eukaryota</taxon>
        <taxon>Metazoa</taxon>
        <taxon>Ecdysozoa</taxon>
        <taxon>Tardigrada</taxon>
        <taxon>Eutardigrada</taxon>
        <taxon>Parachela</taxon>
        <taxon>Hypsibioidea</taxon>
        <taxon>Ramazzottiidae</taxon>
        <taxon>Ramazzottius</taxon>
    </lineage>
</organism>
<dbReference type="GO" id="GO:0035312">
    <property type="term" value="F:5'-3' DNA exonuclease activity"/>
    <property type="evidence" value="ECO:0007669"/>
    <property type="project" value="TreeGrafter"/>
</dbReference>
<comment type="subcellular location">
    <subcellularLocation>
        <location evidence="1">Nucleus</location>
    </subcellularLocation>
</comment>
<comment type="caution">
    <text evidence="9">The sequence shown here is derived from an EMBL/GenBank/DDBJ whole genome shotgun (WGS) entry which is preliminary data.</text>
</comment>
<dbReference type="PANTHER" id="PTHR23240">
    <property type="entry name" value="DNA CROSS-LINK REPAIR PROTEIN PSO2/SNM1-RELATED"/>
    <property type="match status" value="1"/>
</dbReference>
<dbReference type="OrthoDB" id="262529at2759"/>
<evidence type="ECO:0000313" key="10">
    <source>
        <dbReference type="Proteomes" id="UP000186922"/>
    </source>
</evidence>
<dbReference type="FunFam" id="3.40.50.12650:FF:000001">
    <property type="entry name" value="DNA cross-link repair 1A"/>
    <property type="match status" value="1"/>
</dbReference>
<dbReference type="Gene3D" id="3.60.15.10">
    <property type="entry name" value="Ribonuclease Z/Hydroxyacylglutathione hydrolase-like"/>
    <property type="match status" value="1"/>
</dbReference>
<dbReference type="AlphaFoldDB" id="A0A1D1UWT4"/>
<protein>
    <recommendedName>
        <fullName evidence="6">DNA cross-link repair 1A protein</fullName>
    </recommendedName>
    <alternativeName>
        <fullName evidence="7">SNM1 homolog A</fullName>
    </alternativeName>
</protein>
<sequence length="401" mass="45906">MLSLDGPSTSTFSLPPAVLQHKTDVRNPPRTMGQFRNKSGRQCPFYKIMPSTPFTVDAFNFGYVPNCTAYFLSHFHSDHYGGMTKEFAKPIYCSRITANLIREKIGVDSYWINEITMNQPTIIDGTELTLLDANHCPGSVLFLFRFKDGRAYLHTGDFRADPSVLGNDPILLGLREISKLYLDTTYLDPYYEFESQEATVDIAAEFAQQMVRKNPKTLICCGTYSVGKEKIFMRIAKVLNSKVAITAYKARLLKCFEWKEFDDLLTSDWNAAQVHVLPMQALNFPSLHEHLEKFKNFDSILAVTPSGWQFDRKNLSLKNIKPKVQGAVTMIGIPYSEHSSFRELEWFVRFIRPKEVIPTVNVGNPKRRKEMEKIIKSWLDPNYKAPVVKKQNLITGFLNQS</sequence>
<evidence type="ECO:0000259" key="8">
    <source>
        <dbReference type="Pfam" id="PF07522"/>
    </source>
</evidence>
<dbReference type="InterPro" id="IPR011084">
    <property type="entry name" value="DRMBL"/>
</dbReference>
<evidence type="ECO:0000256" key="5">
    <source>
        <dbReference type="ARBA" id="ARBA00023242"/>
    </source>
</evidence>
<dbReference type="PANTHER" id="PTHR23240:SF6">
    <property type="entry name" value="DNA CROSS-LINK REPAIR 1A PROTEIN"/>
    <property type="match status" value="1"/>
</dbReference>
<evidence type="ECO:0000313" key="9">
    <source>
        <dbReference type="EMBL" id="GAU94096.1"/>
    </source>
</evidence>
<accession>A0A1D1UWT4</accession>
<feature type="domain" description="DNA repair metallo-beta-lactamase" evidence="8">
    <location>
        <begin position="262"/>
        <end position="364"/>
    </location>
</feature>
<name>A0A1D1UWT4_RAMVA</name>
<reference evidence="9 10" key="1">
    <citation type="journal article" date="2016" name="Nat. Commun.">
        <title>Extremotolerant tardigrade genome and improved radiotolerance of human cultured cells by tardigrade-unique protein.</title>
        <authorList>
            <person name="Hashimoto T."/>
            <person name="Horikawa D.D."/>
            <person name="Saito Y."/>
            <person name="Kuwahara H."/>
            <person name="Kozuka-Hata H."/>
            <person name="Shin-I T."/>
            <person name="Minakuchi Y."/>
            <person name="Ohishi K."/>
            <person name="Motoyama A."/>
            <person name="Aizu T."/>
            <person name="Enomoto A."/>
            <person name="Kondo K."/>
            <person name="Tanaka S."/>
            <person name="Hara Y."/>
            <person name="Koshikawa S."/>
            <person name="Sagara H."/>
            <person name="Miura T."/>
            <person name="Yokobori S."/>
            <person name="Miyagawa K."/>
            <person name="Suzuki Y."/>
            <person name="Kubo T."/>
            <person name="Oyama M."/>
            <person name="Kohara Y."/>
            <person name="Fujiyama A."/>
            <person name="Arakawa K."/>
            <person name="Katayama T."/>
            <person name="Toyoda A."/>
            <person name="Kunieda T."/>
        </authorList>
    </citation>
    <scope>NUCLEOTIDE SEQUENCE [LARGE SCALE GENOMIC DNA]</scope>
    <source>
        <strain evidence="9 10">YOKOZUNA-1</strain>
    </source>
</reference>
<dbReference type="FunFam" id="3.60.15.10:FF:000010">
    <property type="entry name" value="DNA cross-link repair 1A"/>
    <property type="match status" value="1"/>
</dbReference>
<keyword evidence="5" id="KW-0539">Nucleus</keyword>
<dbReference type="GO" id="GO:0005634">
    <property type="term" value="C:nucleus"/>
    <property type="evidence" value="ECO:0007669"/>
    <property type="project" value="UniProtKB-SubCell"/>
</dbReference>
<dbReference type="GO" id="GO:0003684">
    <property type="term" value="F:damaged DNA binding"/>
    <property type="evidence" value="ECO:0007669"/>
    <property type="project" value="TreeGrafter"/>
</dbReference>
<keyword evidence="3" id="KW-0227">DNA damage</keyword>
<dbReference type="Proteomes" id="UP000186922">
    <property type="component" value="Unassembled WGS sequence"/>
</dbReference>
<dbReference type="InterPro" id="IPR036866">
    <property type="entry name" value="RibonucZ/Hydroxyglut_hydro"/>
</dbReference>
<evidence type="ECO:0000256" key="3">
    <source>
        <dbReference type="ARBA" id="ARBA00022763"/>
    </source>
</evidence>
<dbReference type="GO" id="GO:0036297">
    <property type="term" value="P:interstrand cross-link repair"/>
    <property type="evidence" value="ECO:0007669"/>
    <property type="project" value="TreeGrafter"/>
</dbReference>
<keyword evidence="4" id="KW-0234">DNA repair</keyword>
<dbReference type="Gene3D" id="3.40.50.12650">
    <property type="match status" value="1"/>
</dbReference>
<keyword evidence="10" id="KW-1185">Reference proteome</keyword>
<dbReference type="GO" id="GO:0006303">
    <property type="term" value="P:double-strand break repair via nonhomologous end joining"/>
    <property type="evidence" value="ECO:0007669"/>
    <property type="project" value="TreeGrafter"/>
</dbReference>
<evidence type="ECO:0000256" key="6">
    <source>
        <dbReference type="ARBA" id="ARBA00069609"/>
    </source>
</evidence>
<dbReference type="Pfam" id="PF07522">
    <property type="entry name" value="DRMBL"/>
    <property type="match status" value="1"/>
</dbReference>
<comment type="similarity">
    <text evidence="2">Belongs to the DNA repair metallo-beta-lactamase (DRMBL) family.</text>
</comment>
<dbReference type="STRING" id="947166.A0A1D1UWT4"/>
<evidence type="ECO:0000256" key="1">
    <source>
        <dbReference type="ARBA" id="ARBA00004123"/>
    </source>
</evidence>
<gene>
    <name evidence="9" type="primary">RvY_05928-1</name>
    <name evidence="9" type="synonym">RvY_05928.1</name>
    <name evidence="9" type="ORF">RvY_05928</name>
</gene>
<dbReference type="EMBL" id="BDGG01000002">
    <property type="protein sequence ID" value="GAU94096.1"/>
    <property type="molecule type" value="Genomic_DNA"/>
</dbReference>
<evidence type="ECO:0000256" key="4">
    <source>
        <dbReference type="ARBA" id="ARBA00023204"/>
    </source>
</evidence>
<dbReference type="SUPFAM" id="SSF56281">
    <property type="entry name" value="Metallo-hydrolase/oxidoreductase"/>
    <property type="match status" value="1"/>
</dbReference>
<dbReference type="CDD" id="cd16273">
    <property type="entry name" value="SNM1A-1C-like_MBL-fold"/>
    <property type="match status" value="1"/>
</dbReference>